<protein>
    <submittedName>
        <fullName evidence="2">Uncharacterized protein</fullName>
    </submittedName>
</protein>
<name>A0A4Z2EHX6_9TELE</name>
<reference evidence="2 3" key="1">
    <citation type="submission" date="2019-03" db="EMBL/GenBank/DDBJ databases">
        <title>First draft genome of Liparis tanakae, snailfish: a comprehensive survey of snailfish specific genes.</title>
        <authorList>
            <person name="Kim W."/>
            <person name="Song I."/>
            <person name="Jeong J.-H."/>
            <person name="Kim D."/>
            <person name="Kim S."/>
            <person name="Ryu S."/>
            <person name="Song J.Y."/>
            <person name="Lee S.K."/>
        </authorList>
    </citation>
    <scope>NUCLEOTIDE SEQUENCE [LARGE SCALE GENOMIC DNA]</scope>
    <source>
        <tissue evidence="2">Muscle</tissue>
    </source>
</reference>
<feature type="region of interest" description="Disordered" evidence="1">
    <location>
        <begin position="37"/>
        <end position="62"/>
    </location>
</feature>
<accession>A0A4Z2EHX6</accession>
<dbReference type="EMBL" id="SRLO01006916">
    <property type="protein sequence ID" value="TNN28423.1"/>
    <property type="molecule type" value="Genomic_DNA"/>
</dbReference>
<organism evidence="2 3">
    <name type="scientific">Liparis tanakae</name>
    <name type="common">Tanaka's snailfish</name>
    <dbReference type="NCBI Taxonomy" id="230148"/>
    <lineage>
        <taxon>Eukaryota</taxon>
        <taxon>Metazoa</taxon>
        <taxon>Chordata</taxon>
        <taxon>Craniata</taxon>
        <taxon>Vertebrata</taxon>
        <taxon>Euteleostomi</taxon>
        <taxon>Actinopterygii</taxon>
        <taxon>Neopterygii</taxon>
        <taxon>Teleostei</taxon>
        <taxon>Neoteleostei</taxon>
        <taxon>Acanthomorphata</taxon>
        <taxon>Eupercaria</taxon>
        <taxon>Perciformes</taxon>
        <taxon>Cottioidei</taxon>
        <taxon>Cottales</taxon>
        <taxon>Liparidae</taxon>
        <taxon>Liparis</taxon>
    </lineage>
</organism>
<proteinExistence type="predicted"/>
<evidence type="ECO:0000313" key="2">
    <source>
        <dbReference type="EMBL" id="TNN28423.1"/>
    </source>
</evidence>
<evidence type="ECO:0000256" key="1">
    <source>
        <dbReference type="SAM" id="MobiDB-lite"/>
    </source>
</evidence>
<comment type="caution">
    <text evidence="2">The sequence shown here is derived from an EMBL/GenBank/DDBJ whole genome shotgun (WGS) entry which is preliminary data.</text>
</comment>
<dbReference type="AlphaFoldDB" id="A0A4Z2EHX6"/>
<sequence>MHHRGRRDTRELVLAEWTHHLNLLDVFIRNILMGSTGPAATRAARRTGREAELHPELHNQRR</sequence>
<gene>
    <name evidence="2" type="ORF">EYF80_061432</name>
</gene>
<feature type="compositionally biased region" description="Basic and acidic residues" evidence="1">
    <location>
        <begin position="47"/>
        <end position="62"/>
    </location>
</feature>
<dbReference type="Proteomes" id="UP000314294">
    <property type="component" value="Unassembled WGS sequence"/>
</dbReference>
<keyword evidence="3" id="KW-1185">Reference proteome</keyword>
<evidence type="ECO:0000313" key="3">
    <source>
        <dbReference type="Proteomes" id="UP000314294"/>
    </source>
</evidence>